<evidence type="ECO:0000313" key="1">
    <source>
        <dbReference type="EMBL" id="NML93311.1"/>
    </source>
</evidence>
<organism evidence="1 2">
    <name type="scientific">Novosphingobium olei</name>
    <dbReference type="NCBI Taxonomy" id="2728851"/>
    <lineage>
        <taxon>Bacteria</taxon>
        <taxon>Pseudomonadati</taxon>
        <taxon>Pseudomonadota</taxon>
        <taxon>Alphaproteobacteria</taxon>
        <taxon>Sphingomonadales</taxon>
        <taxon>Sphingomonadaceae</taxon>
        <taxon>Novosphingobium</taxon>
    </lineage>
</organism>
<comment type="caution">
    <text evidence="1">The sequence shown here is derived from an EMBL/GenBank/DDBJ whole genome shotgun (WGS) entry which is preliminary data.</text>
</comment>
<dbReference type="Proteomes" id="UP000583556">
    <property type="component" value="Unassembled WGS sequence"/>
</dbReference>
<proteinExistence type="predicted"/>
<keyword evidence="2" id="KW-1185">Reference proteome</keyword>
<gene>
    <name evidence="1" type="ORF">HHL27_06450</name>
</gene>
<reference evidence="1 2" key="1">
    <citation type="submission" date="2020-04" db="EMBL/GenBank/DDBJ databases">
        <title>Novosphingobium sp. TW-4 isolated from soil.</title>
        <authorList>
            <person name="Dahal R.H."/>
            <person name="Chaudhary D.K."/>
        </authorList>
    </citation>
    <scope>NUCLEOTIDE SEQUENCE [LARGE SCALE GENOMIC DNA]</scope>
    <source>
        <strain evidence="1 2">TW-4</strain>
    </source>
</reference>
<protein>
    <submittedName>
        <fullName evidence="1">Uncharacterized protein</fullName>
    </submittedName>
</protein>
<accession>A0A7Y0BMP1</accession>
<sequence length="112" mass="12116">MINLREGSTRVVASDAQEMGGMIDRALLQQMRLATSFIEASQESKLAMPMTQAALQSLAEGLTCLVQGRAKMSNSVREMTKILKHSNLRETSFGCPTGPWTAIADVTEPVAC</sequence>
<dbReference type="RefSeq" id="WP_169492547.1">
    <property type="nucleotide sequence ID" value="NZ_JABBGM010000002.1"/>
</dbReference>
<dbReference type="EMBL" id="JABBGM010000002">
    <property type="protein sequence ID" value="NML93311.1"/>
    <property type="molecule type" value="Genomic_DNA"/>
</dbReference>
<dbReference type="AlphaFoldDB" id="A0A7Y0BMP1"/>
<name>A0A7Y0BMP1_9SPHN</name>
<evidence type="ECO:0000313" key="2">
    <source>
        <dbReference type="Proteomes" id="UP000583556"/>
    </source>
</evidence>